<evidence type="ECO:0000313" key="2">
    <source>
        <dbReference type="EMBL" id="TDE09869.1"/>
    </source>
</evidence>
<sequence length="62" mass="6737">MSDHHVLAPLRRWLIDSGAPQRLAVSLLLAVMMIATALVLLNSTGESDRSEIIEIENARPSG</sequence>
<reference evidence="2 3" key="1">
    <citation type="submission" date="2019-03" db="EMBL/GenBank/DDBJ databases">
        <title>Draft genome sequences of novel Actinobacteria.</title>
        <authorList>
            <person name="Sahin N."/>
            <person name="Ay H."/>
            <person name="Saygin H."/>
        </authorList>
    </citation>
    <scope>NUCLEOTIDE SEQUENCE [LARGE SCALE GENOMIC DNA]</scope>
    <source>
        <strain evidence="2 3">5K138</strain>
    </source>
</reference>
<proteinExistence type="predicted"/>
<protein>
    <submittedName>
        <fullName evidence="2">Uncharacterized protein</fullName>
    </submittedName>
</protein>
<dbReference type="OrthoDB" id="5195237at2"/>
<evidence type="ECO:0000313" key="3">
    <source>
        <dbReference type="Proteomes" id="UP000294739"/>
    </source>
</evidence>
<comment type="caution">
    <text evidence="2">The sequence shown here is derived from an EMBL/GenBank/DDBJ whole genome shotgun (WGS) entry which is preliminary data.</text>
</comment>
<gene>
    <name evidence="2" type="ORF">E1269_12900</name>
</gene>
<dbReference type="InParanoid" id="A0A4R5D8I2"/>
<keyword evidence="3" id="KW-1185">Reference proteome</keyword>
<organism evidence="2 3">
    <name type="scientific">Jiangella asiatica</name>
    <dbReference type="NCBI Taxonomy" id="2530372"/>
    <lineage>
        <taxon>Bacteria</taxon>
        <taxon>Bacillati</taxon>
        <taxon>Actinomycetota</taxon>
        <taxon>Actinomycetes</taxon>
        <taxon>Jiangellales</taxon>
        <taxon>Jiangellaceae</taxon>
        <taxon>Jiangella</taxon>
    </lineage>
</organism>
<keyword evidence="1" id="KW-0812">Transmembrane</keyword>
<dbReference type="Proteomes" id="UP000294739">
    <property type="component" value="Unassembled WGS sequence"/>
</dbReference>
<dbReference type="EMBL" id="SMKZ01000016">
    <property type="protein sequence ID" value="TDE09869.1"/>
    <property type="molecule type" value="Genomic_DNA"/>
</dbReference>
<dbReference type="RefSeq" id="WP_131895054.1">
    <property type="nucleotide sequence ID" value="NZ_SMKZ01000016.1"/>
</dbReference>
<dbReference type="AlphaFoldDB" id="A0A4R5D8I2"/>
<keyword evidence="1" id="KW-0472">Membrane</keyword>
<name>A0A4R5D8I2_9ACTN</name>
<feature type="transmembrane region" description="Helical" evidence="1">
    <location>
        <begin position="23"/>
        <end position="41"/>
    </location>
</feature>
<evidence type="ECO:0000256" key="1">
    <source>
        <dbReference type="SAM" id="Phobius"/>
    </source>
</evidence>
<keyword evidence="1" id="KW-1133">Transmembrane helix</keyword>
<accession>A0A4R5D8I2</accession>